<reference evidence="1" key="1">
    <citation type="submission" date="2016-10" db="EMBL/GenBank/DDBJ databases">
        <authorList>
            <person name="de Groot N.N."/>
        </authorList>
    </citation>
    <scope>NUCLEOTIDE SEQUENCE</scope>
</reference>
<dbReference type="PANTHER" id="PTHR43737">
    <property type="entry name" value="BLL7424 PROTEIN"/>
    <property type="match status" value="1"/>
</dbReference>
<evidence type="ECO:0008006" key="2">
    <source>
        <dbReference type="Google" id="ProtNLM"/>
    </source>
</evidence>
<dbReference type="EMBL" id="FPHD01000029">
    <property type="protein sequence ID" value="SFV55513.1"/>
    <property type="molecule type" value="Genomic_DNA"/>
</dbReference>
<dbReference type="Pfam" id="PF08811">
    <property type="entry name" value="DUF1800"/>
    <property type="match status" value="1"/>
</dbReference>
<protein>
    <recommendedName>
        <fullName evidence="2">DUF1800 domain-containing protein</fullName>
    </recommendedName>
</protein>
<dbReference type="PANTHER" id="PTHR43737:SF1">
    <property type="entry name" value="DUF1501 DOMAIN-CONTAINING PROTEIN"/>
    <property type="match status" value="1"/>
</dbReference>
<name>A0A1W1BPR1_9ZZZZ</name>
<organism evidence="1">
    <name type="scientific">hydrothermal vent metagenome</name>
    <dbReference type="NCBI Taxonomy" id="652676"/>
    <lineage>
        <taxon>unclassified sequences</taxon>
        <taxon>metagenomes</taxon>
        <taxon>ecological metagenomes</taxon>
    </lineage>
</organism>
<proteinExistence type="predicted"/>
<gene>
    <name evidence="1" type="ORF">MNB_SV-8-341</name>
</gene>
<dbReference type="InterPro" id="IPR014917">
    <property type="entry name" value="DUF1800"/>
</dbReference>
<sequence>MLKKIILHGVLIGLSLFMFGCGGSSTGNTQTATQPVGGGDHGNDTNTTVSVSHKVTSQQEASSFLSRATFGATEEEIASLVKAGDYDTWLDAQFAKAPSYHVAWAHSYAKGVNGIADLNSSREDWKKYSDGLGVLQRDAWWDIAVNGEDQLRQRVAFALSEILVISRNGSLLTFPDARMSYYDMLVKDAFGNFETLLQDVTYHPAMGRYLSYLGNAKGDPKVGSHPDENYAREVMQLFTIGLYELNMDGSKKIKNGKPIPTYTQTDIRQMAKVFTGLSDDNGQFEAEAYFSSFHARTVPMAAFESEHDSSEKKILHGQKVIAAGGDTKTDINAALHMLFMHPNVAPFISKQLIQRLVTSNPSPEYIERVAKVFADNGKGVRGDLKAVVKAILLDDEALRGKHDPDTFGKFREPLLYVSHLFRAFHAKNDEHILQQGDTKLYRYRSFNFNGTGMTRQEGPLEALTVFNYFTPDDAPSAIKKQGLAAPELELYGKQGIDDVLMGLITKNGFVYQLYNITAELQLDTEKTLVHEKKYDALLDRLDMILTGGNLSTNTRSAIKKYMQEHAALDDEKLVRYTIGLVMTSPDYALQQ</sequence>
<evidence type="ECO:0000313" key="1">
    <source>
        <dbReference type="EMBL" id="SFV55513.1"/>
    </source>
</evidence>
<dbReference type="PROSITE" id="PS51257">
    <property type="entry name" value="PROKAR_LIPOPROTEIN"/>
    <property type="match status" value="1"/>
</dbReference>
<dbReference type="AlphaFoldDB" id="A0A1W1BPR1"/>
<accession>A0A1W1BPR1</accession>